<dbReference type="RefSeq" id="XP_066928521.1">
    <property type="nucleotide sequence ID" value="XM_067072420.1"/>
</dbReference>
<sequence>MSMKDHYPAKKRRLTLSSKTPTRVTPNGSRPLYSQIESPKVNEITLPKKKHRSSPASTGGNRSTDESTVEIHWDNNSSQIQSKPKRGRGKRRKETNLSSLIKQIPKTRKSVESCTAEETNFSTWMQQNLAPSCTRKQNYSLRHNSSRLSCSRGAKIEALDFSEKIKKFLQEEVPSAPQPSVNRESPLSLRSSPCLLQAQPKTHSPSYFSNSSADSLLNFDNLEDSLLAGIDSTAASSKTPIRNPRNIPTRKTPLRSCRSRSSTPVLKRSARKQTTRPMPNLYTVDEQKDSGISTGSKNQPSDKCSNAESESNKVDTNNNQCINKKDKRQSPLIGIDFDDNDEIDQILSTQPDILLKDPINTNLSKVFDKVKTEPDTNIPNNNKSKLKLRKRTTPIQTNKPKTITTTPDLLDNDFDGFDELLATFDMGDAAEIKCKSQEITPARRLTESQRKLKTKCHTSPLPLNNLQKKIIDQNTAFIPISKPSGSASTSTNKLDTDMQTLSIKSPVVCKKTGFNVTRSTKNVPTKTGPQNGSFVRKNMVTTACRKPFVPPKVSVFSSTLSNSMAQTMALELSAIEGKMPGGDLMEASTTVAPGITSKAFDCFSSTQKCTMEEIEQKRKFAQMKLRERLRRKRK</sequence>
<accession>A0A7M5XBR6</accession>
<name>A0A7M5XBR6_9CNID</name>
<evidence type="ECO:0000256" key="1">
    <source>
        <dbReference type="SAM" id="MobiDB-lite"/>
    </source>
</evidence>
<feature type="region of interest" description="Disordered" evidence="1">
    <location>
        <begin position="236"/>
        <end position="325"/>
    </location>
</feature>
<feature type="region of interest" description="Disordered" evidence="1">
    <location>
        <begin position="1"/>
        <end position="96"/>
    </location>
</feature>
<feature type="compositionally biased region" description="Basic and acidic residues" evidence="1">
    <location>
        <begin position="63"/>
        <end position="73"/>
    </location>
</feature>
<proteinExistence type="predicted"/>
<protein>
    <submittedName>
        <fullName evidence="2">Uncharacterized protein</fullName>
    </submittedName>
</protein>
<feature type="compositionally biased region" description="Polar residues" evidence="1">
    <location>
        <begin position="15"/>
        <end position="28"/>
    </location>
</feature>
<dbReference type="EnsemblMetazoa" id="CLYHEMT020577.1">
    <property type="protein sequence ID" value="CLYHEMP020577.1"/>
    <property type="gene ID" value="CLYHEMG020577"/>
</dbReference>
<keyword evidence="3" id="KW-1185">Reference proteome</keyword>
<organism evidence="2 3">
    <name type="scientific">Clytia hemisphaerica</name>
    <dbReference type="NCBI Taxonomy" id="252671"/>
    <lineage>
        <taxon>Eukaryota</taxon>
        <taxon>Metazoa</taxon>
        <taxon>Cnidaria</taxon>
        <taxon>Hydrozoa</taxon>
        <taxon>Hydroidolina</taxon>
        <taxon>Leptothecata</taxon>
        <taxon>Obeliida</taxon>
        <taxon>Clytiidae</taxon>
        <taxon>Clytia</taxon>
    </lineage>
</organism>
<dbReference type="Proteomes" id="UP000594262">
    <property type="component" value="Unplaced"/>
</dbReference>
<feature type="compositionally biased region" description="Basic residues" evidence="1">
    <location>
        <begin position="83"/>
        <end position="93"/>
    </location>
</feature>
<feature type="compositionally biased region" description="Polar residues" evidence="1">
    <location>
        <begin position="290"/>
        <end position="322"/>
    </location>
</feature>
<dbReference type="GeneID" id="136815998"/>
<reference evidence="2" key="1">
    <citation type="submission" date="2021-01" db="UniProtKB">
        <authorList>
            <consortium name="EnsemblMetazoa"/>
        </authorList>
    </citation>
    <scope>IDENTIFICATION</scope>
</reference>
<evidence type="ECO:0000313" key="2">
    <source>
        <dbReference type="EnsemblMetazoa" id="CLYHEMP020577.1"/>
    </source>
</evidence>
<dbReference type="OrthoDB" id="10684018at2759"/>
<evidence type="ECO:0000313" key="3">
    <source>
        <dbReference type="Proteomes" id="UP000594262"/>
    </source>
</evidence>
<dbReference type="AlphaFoldDB" id="A0A7M5XBR6"/>